<feature type="binding site" evidence="9">
    <location>
        <position position="145"/>
    </location>
    <ligand>
        <name>5-phospho-alpha-D-ribose 1-diphosphate</name>
        <dbReference type="ChEBI" id="CHEBI:58017"/>
    </ligand>
</feature>
<dbReference type="Proteomes" id="UP000031488">
    <property type="component" value="Unassembled WGS sequence"/>
</dbReference>
<feature type="binding site" evidence="9">
    <location>
        <position position="249"/>
    </location>
    <ligand>
        <name>Mg(2+)</name>
        <dbReference type="ChEBI" id="CHEBI:18420"/>
        <label>2</label>
    </ligand>
</feature>
<dbReference type="PANTHER" id="PTHR43285:SF2">
    <property type="entry name" value="ANTHRANILATE PHOSPHORIBOSYLTRANSFERASE"/>
    <property type="match status" value="1"/>
</dbReference>
<comment type="pathway">
    <text evidence="1 9">Amino-acid biosynthesis; L-tryptophan biosynthesis; L-tryptophan from chorismate: step 2/5.</text>
</comment>
<evidence type="ECO:0000256" key="3">
    <source>
        <dbReference type="ARBA" id="ARBA00022676"/>
    </source>
</evidence>
<keyword evidence="4 9" id="KW-0808">Transferase</keyword>
<feature type="binding site" evidence="9">
    <location>
        <position position="191"/>
    </location>
    <ligand>
        <name>anthranilate</name>
        <dbReference type="ChEBI" id="CHEBI:16567"/>
        <label>2</label>
    </ligand>
</feature>
<evidence type="ECO:0000256" key="4">
    <source>
        <dbReference type="ARBA" id="ARBA00022679"/>
    </source>
</evidence>
<dbReference type="Pfam" id="PF02885">
    <property type="entry name" value="Glycos_trans_3N"/>
    <property type="match status" value="1"/>
</dbReference>
<evidence type="ECO:0000256" key="9">
    <source>
        <dbReference type="HAMAP-Rule" id="MF_00211"/>
    </source>
</evidence>
<dbReference type="EC" id="2.4.2.18" evidence="9"/>
<feature type="binding site" evidence="9">
    <location>
        <begin position="115"/>
        <end position="118"/>
    </location>
    <ligand>
        <name>5-phospho-alpha-D-ribose 1-diphosphate</name>
        <dbReference type="ChEBI" id="CHEBI:58017"/>
    </ligand>
</feature>
<dbReference type="Pfam" id="PF00591">
    <property type="entry name" value="Glycos_transf_3"/>
    <property type="match status" value="1"/>
</dbReference>
<feature type="binding site" evidence="9">
    <location>
        <position position="113"/>
    </location>
    <ligand>
        <name>5-phospho-alpha-D-ribose 1-diphosphate</name>
        <dbReference type="ChEBI" id="CHEBI:58017"/>
    </ligand>
</feature>
<keyword evidence="2 9" id="KW-0028">Amino-acid biosynthesis</keyword>
<dbReference type="InterPro" id="IPR017459">
    <property type="entry name" value="Glycosyl_Trfase_fam3_N_dom"/>
</dbReference>
<dbReference type="SUPFAM" id="SSF52418">
    <property type="entry name" value="Nucleoside phosphorylase/phosphoribosyltransferase catalytic domain"/>
    <property type="match status" value="1"/>
</dbReference>
<dbReference type="PATRIC" id="fig|1703.6.peg.932"/>
<dbReference type="Gene3D" id="1.20.970.10">
    <property type="entry name" value="Transferase, Pyrimidine Nucleoside Phosphorylase, Chain C"/>
    <property type="match status" value="1"/>
</dbReference>
<dbReference type="Gene3D" id="3.40.1030.10">
    <property type="entry name" value="Nucleoside phosphorylase/phosphoribosyltransferase catalytic domain"/>
    <property type="match status" value="1"/>
</dbReference>
<proteinExistence type="inferred from homology"/>
<comment type="function">
    <text evidence="9">Catalyzes the transfer of the phosphoribosyl group of 5-phosphorylribose-1-pyrophosphate (PRPP) to anthranilate to yield N-(5'-phosphoribosyl)-anthranilate (PRA).</text>
</comment>
<evidence type="ECO:0000256" key="7">
    <source>
        <dbReference type="ARBA" id="ARBA00052328"/>
    </source>
</evidence>
<dbReference type="PANTHER" id="PTHR43285">
    <property type="entry name" value="ANTHRANILATE PHOSPHORIBOSYLTRANSFERASE"/>
    <property type="match status" value="1"/>
</dbReference>
<dbReference type="AlphaFoldDB" id="A0A0B9A4B8"/>
<dbReference type="GO" id="GO:0004048">
    <property type="term" value="F:anthranilate phosphoribosyltransferase activity"/>
    <property type="evidence" value="ECO:0007669"/>
    <property type="project" value="UniProtKB-UniRule"/>
</dbReference>
<comment type="cofactor">
    <cofactor evidence="9">
        <name>Mg(2+)</name>
        <dbReference type="ChEBI" id="CHEBI:18420"/>
    </cofactor>
    <text evidence="9">Binds 2 magnesium ions per monomer.</text>
</comment>
<keyword evidence="13" id="KW-1185">Reference proteome</keyword>
<dbReference type="InterPro" id="IPR035902">
    <property type="entry name" value="Nuc_phospho_transferase"/>
</dbReference>
<reference evidence="12 13" key="1">
    <citation type="submission" date="2014-11" db="EMBL/GenBank/DDBJ databases">
        <title>Draft Genome Sequence of Brevibacterium linens AE038-8.</title>
        <authorList>
            <person name="Maizel D."/>
            <person name="Utturkar S.M."/>
            <person name="Brown S.D."/>
            <person name="Ferrero M."/>
            <person name="Rosen B.P."/>
        </authorList>
    </citation>
    <scope>NUCLEOTIDE SEQUENCE [LARGE SCALE GENOMIC DNA]</scope>
    <source>
        <strain evidence="12 13">AE038-8</strain>
    </source>
</reference>
<accession>A0A0B9A4B8</accession>
<dbReference type="EMBL" id="JTJZ01000015">
    <property type="protein sequence ID" value="KHS53558.1"/>
    <property type="molecule type" value="Genomic_DNA"/>
</dbReference>
<feature type="binding site" evidence="9">
    <location>
        <begin position="133"/>
        <end position="141"/>
    </location>
    <ligand>
        <name>5-phospho-alpha-D-ribose 1-diphosphate</name>
        <dbReference type="ChEBI" id="CHEBI:58017"/>
    </ligand>
</feature>
<comment type="subunit">
    <text evidence="9">Homodimer.</text>
</comment>
<comment type="similarity">
    <text evidence="8">In the C-terminal section; belongs to the anthranilate phosphoribosyltransferase family.</text>
</comment>
<gene>
    <name evidence="9" type="primary">trpD</name>
    <name evidence="12" type="ORF">AE0388_1046</name>
</gene>
<sequence length="373" mass="39084">MTDSTPMTTTAALASEASTTVPAADVNWPDLLMALMHQQDLDGVQAAWAMDQIMSGKTADVTMAAFLAAHHTKGETVEEIAGLVAAMMDHAVPLPGLEDSVDIVGTGGDRAKTANISSTAAMIISAAGQRVVKHGNRATSSASGSADVLEALGVRFDITPEQTGQIAHEVGLAFCFANVFHPSMQFVAAVRRQINVPTAFNILGPLTNPARARHTAIGVADAQMAPLVVGTLAKRGHQAVVFRSRDGLDELSNTAVNDVWEVRHGEIEHTTFDALDLGFERATKDDLRGGGPDENAAITRAVLNGERSAVRDIVAINAAAALVAADESAVGSFTERLALKLETAVETIDNGGGANKLQQLIDVSHRVAETNRS</sequence>
<feature type="domain" description="Glycosyl transferase family 3 N-terminal" evidence="11">
    <location>
        <begin position="30"/>
        <end position="91"/>
    </location>
</feature>
<dbReference type="UniPathway" id="UPA00035">
    <property type="reaction ID" value="UER00041"/>
</dbReference>
<evidence type="ECO:0000259" key="10">
    <source>
        <dbReference type="Pfam" id="PF00591"/>
    </source>
</evidence>
<dbReference type="GO" id="GO:0005829">
    <property type="term" value="C:cytosol"/>
    <property type="evidence" value="ECO:0007669"/>
    <property type="project" value="TreeGrafter"/>
</dbReference>
<dbReference type="GO" id="GO:0000287">
    <property type="term" value="F:magnesium ion binding"/>
    <property type="evidence" value="ECO:0007669"/>
    <property type="project" value="UniProtKB-UniRule"/>
</dbReference>
<dbReference type="STRING" id="1703.BLSMQ_1985"/>
<feature type="binding site" evidence="9">
    <location>
        <begin position="108"/>
        <end position="109"/>
    </location>
    <ligand>
        <name>5-phospho-alpha-D-ribose 1-diphosphate</name>
        <dbReference type="ChEBI" id="CHEBI:58017"/>
    </ligand>
</feature>
<keyword evidence="5 9" id="KW-0822">Tryptophan biosynthesis</keyword>
<dbReference type="SUPFAM" id="SSF47648">
    <property type="entry name" value="Nucleoside phosphorylase/phosphoribosyltransferase N-terminal domain"/>
    <property type="match status" value="1"/>
</dbReference>
<comment type="caution">
    <text evidence="12">The sequence shown here is derived from an EMBL/GenBank/DDBJ whole genome shotgun (WGS) entry which is preliminary data.</text>
</comment>
<feature type="domain" description="Glycosyl transferase family 3" evidence="10">
    <location>
        <begin position="99"/>
        <end position="351"/>
    </location>
</feature>
<feature type="binding site" evidence="9">
    <location>
        <position position="136"/>
    </location>
    <ligand>
        <name>anthranilate</name>
        <dbReference type="ChEBI" id="CHEBI:16567"/>
        <label>1</label>
    </ligand>
</feature>
<keyword evidence="6 9" id="KW-0057">Aromatic amino acid biosynthesis</keyword>
<dbReference type="InterPro" id="IPR000312">
    <property type="entry name" value="Glycosyl_Trfase_fam3"/>
</dbReference>
<dbReference type="NCBIfam" id="TIGR01245">
    <property type="entry name" value="trpD"/>
    <property type="match status" value="1"/>
</dbReference>
<feature type="binding site" evidence="9">
    <location>
        <position position="117"/>
    </location>
    <ligand>
        <name>Mg(2+)</name>
        <dbReference type="ChEBI" id="CHEBI:18420"/>
        <label>1</label>
    </ligand>
</feature>
<dbReference type="InterPro" id="IPR005940">
    <property type="entry name" value="Anthranilate_Pribosyl_Tfrase"/>
</dbReference>
<name>A0A0B9A4B8_BRELN</name>
<comment type="caution">
    <text evidence="9">Lacks conserved residue(s) required for the propagation of feature annotation.</text>
</comment>
<keyword evidence="9" id="KW-0460">Magnesium</keyword>
<dbReference type="FunFam" id="3.40.1030.10:FF:000002">
    <property type="entry name" value="Anthranilate phosphoribosyltransferase"/>
    <property type="match status" value="1"/>
</dbReference>
<evidence type="ECO:0000313" key="12">
    <source>
        <dbReference type="EMBL" id="KHS53558.1"/>
    </source>
</evidence>
<evidence type="ECO:0000313" key="13">
    <source>
        <dbReference type="Proteomes" id="UP000031488"/>
    </source>
</evidence>
<feature type="binding site" evidence="9">
    <location>
        <position position="250"/>
    </location>
    <ligand>
        <name>Mg(2+)</name>
        <dbReference type="ChEBI" id="CHEBI:18420"/>
        <label>2</label>
    </ligand>
</feature>
<evidence type="ECO:0000256" key="8">
    <source>
        <dbReference type="ARBA" id="ARBA00061188"/>
    </source>
</evidence>
<feature type="binding site" evidence="9">
    <location>
        <position position="105"/>
    </location>
    <ligand>
        <name>anthranilate</name>
        <dbReference type="ChEBI" id="CHEBI:16567"/>
        <label>1</label>
    </ligand>
</feature>
<feature type="binding site" evidence="9">
    <location>
        <position position="105"/>
    </location>
    <ligand>
        <name>5-phospho-alpha-D-ribose 1-diphosphate</name>
        <dbReference type="ChEBI" id="CHEBI:58017"/>
    </ligand>
</feature>
<keyword evidence="9" id="KW-0479">Metal-binding</keyword>
<evidence type="ECO:0000256" key="1">
    <source>
        <dbReference type="ARBA" id="ARBA00004907"/>
    </source>
</evidence>
<evidence type="ECO:0000256" key="5">
    <source>
        <dbReference type="ARBA" id="ARBA00022822"/>
    </source>
</evidence>
<evidence type="ECO:0000256" key="6">
    <source>
        <dbReference type="ARBA" id="ARBA00023141"/>
    </source>
</evidence>
<evidence type="ECO:0000259" key="11">
    <source>
        <dbReference type="Pfam" id="PF02885"/>
    </source>
</evidence>
<comment type="catalytic activity">
    <reaction evidence="7 9">
        <text>N-(5-phospho-beta-D-ribosyl)anthranilate + diphosphate = 5-phospho-alpha-D-ribose 1-diphosphate + anthranilate</text>
        <dbReference type="Rhea" id="RHEA:11768"/>
        <dbReference type="ChEBI" id="CHEBI:16567"/>
        <dbReference type="ChEBI" id="CHEBI:18277"/>
        <dbReference type="ChEBI" id="CHEBI:33019"/>
        <dbReference type="ChEBI" id="CHEBI:58017"/>
        <dbReference type="EC" id="2.4.2.18"/>
    </reaction>
</comment>
<dbReference type="GO" id="GO:0000162">
    <property type="term" value="P:L-tryptophan biosynthetic process"/>
    <property type="evidence" value="ECO:0007669"/>
    <property type="project" value="UniProtKB-UniRule"/>
</dbReference>
<keyword evidence="3 9" id="KW-0328">Glycosyltransferase</keyword>
<evidence type="ECO:0000256" key="2">
    <source>
        <dbReference type="ARBA" id="ARBA00022605"/>
    </source>
</evidence>
<organism evidence="12 13">
    <name type="scientific">Brevibacterium linens</name>
    <dbReference type="NCBI Taxonomy" id="1703"/>
    <lineage>
        <taxon>Bacteria</taxon>
        <taxon>Bacillati</taxon>
        <taxon>Actinomycetota</taxon>
        <taxon>Actinomycetes</taxon>
        <taxon>Micrococcales</taxon>
        <taxon>Brevibacteriaceae</taxon>
        <taxon>Brevibacterium</taxon>
    </lineage>
</organism>
<feature type="binding site" evidence="9">
    <location>
        <position position="250"/>
    </location>
    <ligand>
        <name>Mg(2+)</name>
        <dbReference type="ChEBI" id="CHEBI:18420"/>
        <label>1</label>
    </ligand>
</feature>
<protein>
    <recommendedName>
        <fullName evidence="9">Anthranilate phosphoribosyltransferase</fullName>
        <ecNumber evidence="9">2.4.2.18</ecNumber>
    </recommendedName>
</protein>
<dbReference type="HAMAP" id="MF_00211">
    <property type="entry name" value="TrpD"/>
    <property type="match status" value="1"/>
</dbReference>
<comment type="similarity">
    <text evidence="9">Belongs to the anthranilate phosphoribosyltransferase family.</text>
</comment>
<dbReference type="InterPro" id="IPR036320">
    <property type="entry name" value="Glycosyl_Trfase_fam3_N_dom_sf"/>
</dbReference>